<reference evidence="1 2" key="1">
    <citation type="submission" date="2015-09" db="EMBL/GenBank/DDBJ databases">
        <authorList>
            <consortium name="Pathogen Informatics"/>
        </authorList>
    </citation>
    <scope>NUCLEOTIDE SEQUENCE [LARGE SCALE GENOMIC DNA]</scope>
    <source>
        <strain evidence="1 2">2789STDY5834960</strain>
    </source>
</reference>
<dbReference type="AlphaFoldDB" id="A0A173VYU9"/>
<dbReference type="STRING" id="166486.ERS852572_03862"/>
<proteinExistence type="predicted"/>
<dbReference type="InterPro" id="IPR036736">
    <property type="entry name" value="ACP-like_sf"/>
</dbReference>
<dbReference type="RefSeq" id="WP_055196128.1">
    <property type="nucleotide sequence ID" value="NZ_CABIYH010000057.1"/>
</dbReference>
<sequence>MGNMDIEQRVISVFWNKFQFHAERLSETQKADSLLNPEIGFKAVDLFVLYMELEKELHIKFDEKDVIDSRFDVYDNIINSVKRHLM</sequence>
<protein>
    <submittedName>
        <fullName evidence="1">Peptide maturation system acyl carrier-related protein</fullName>
    </submittedName>
</protein>
<dbReference type="Gene3D" id="1.10.1200.10">
    <property type="entry name" value="ACP-like"/>
    <property type="match status" value="1"/>
</dbReference>
<dbReference type="OrthoDB" id="2066579at2"/>
<dbReference type="EMBL" id="CYXZ01000057">
    <property type="protein sequence ID" value="CUN32264.1"/>
    <property type="molecule type" value="Genomic_DNA"/>
</dbReference>
<evidence type="ECO:0000313" key="2">
    <source>
        <dbReference type="Proteomes" id="UP000095350"/>
    </source>
</evidence>
<evidence type="ECO:0000313" key="1">
    <source>
        <dbReference type="EMBL" id="CUN32264.1"/>
    </source>
</evidence>
<name>A0A173VYU9_9FIRM</name>
<dbReference type="PaxDb" id="166486-ERS852572_03862"/>
<organism evidence="1 2">
    <name type="scientific">Roseburia intestinalis</name>
    <dbReference type="NCBI Taxonomy" id="166486"/>
    <lineage>
        <taxon>Bacteria</taxon>
        <taxon>Bacillati</taxon>
        <taxon>Bacillota</taxon>
        <taxon>Clostridia</taxon>
        <taxon>Lachnospirales</taxon>
        <taxon>Lachnospiraceae</taxon>
        <taxon>Roseburia</taxon>
    </lineage>
</organism>
<accession>A0A173VYU9</accession>
<dbReference type="Proteomes" id="UP000095350">
    <property type="component" value="Unassembled WGS sequence"/>
</dbReference>
<gene>
    <name evidence="1" type="ORF">ERS852572_03862</name>
</gene>